<accession>A0AAV2E4U8</accession>
<dbReference type="AlphaFoldDB" id="A0AAV2E4U8"/>
<proteinExistence type="predicted"/>
<feature type="compositionally biased region" description="Polar residues" evidence="1">
    <location>
        <begin position="74"/>
        <end position="86"/>
    </location>
</feature>
<evidence type="ECO:0000313" key="2">
    <source>
        <dbReference type="EMBL" id="CAL1380958.1"/>
    </source>
</evidence>
<dbReference type="EMBL" id="OZ034817">
    <property type="protein sequence ID" value="CAL1380958.1"/>
    <property type="molecule type" value="Genomic_DNA"/>
</dbReference>
<keyword evidence="3" id="KW-1185">Reference proteome</keyword>
<dbReference type="Proteomes" id="UP001497516">
    <property type="component" value="Chromosome 4"/>
</dbReference>
<organism evidence="2 3">
    <name type="scientific">Linum trigynum</name>
    <dbReference type="NCBI Taxonomy" id="586398"/>
    <lineage>
        <taxon>Eukaryota</taxon>
        <taxon>Viridiplantae</taxon>
        <taxon>Streptophyta</taxon>
        <taxon>Embryophyta</taxon>
        <taxon>Tracheophyta</taxon>
        <taxon>Spermatophyta</taxon>
        <taxon>Magnoliopsida</taxon>
        <taxon>eudicotyledons</taxon>
        <taxon>Gunneridae</taxon>
        <taxon>Pentapetalae</taxon>
        <taxon>rosids</taxon>
        <taxon>fabids</taxon>
        <taxon>Malpighiales</taxon>
        <taxon>Linaceae</taxon>
        <taxon>Linum</taxon>
    </lineage>
</organism>
<evidence type="ECO:0000313" key="3">
    <source>
        <dbReference type="Proteomes" id="UP001497516"/>
    </source>
</evidence>
<feature type="region of interest" description="Disordered" evidence="1">
    <location>
        <begin position="55"/>
        <end position="87"/>
    </location>
</feature>
<name>A0AAV2E4U8_9ROSI</name>
<sequence>MLGLSTIRVIRIKSDLADTKWSLKSVLHGVTMKTNELERHLLKPSQELEEAPLKAMNLPSGRENLPPRADPIKTKSQSEPSLNVNPPSIMYCQALQHGMEK</sequence>
<reference evidence="2 3" key="1">
    <citation type="submission" date="2024-04" db="EMBL/GenBank/DDBJ databases">
        <authorList>
            <person name="Fracassetti M."/>
        </authorList>
    </citation>
    <scope>NUCLEOTIDE SEQUENCE [LARGE SCALE GENOMIC DNA]</scope>
</reference>
<gene>
    <name evidence="2" type="ORF">LTRI10_LOCUS22371</name>
</gene>
<evidence type="ECO:0000256" key="1">
    <source>
        <dbReference type="SAM" id="MobiDB-lite"/>
    </source>
</evidence>
<protein>
    <submittedName>
        <fullName evidence="2">Uncharacterized protein</fullName>
    </submittedName>
</protein>